<accession>B9ERT2</accession>
<gene>
    <name evidence="1" type="ordered locus">PMT_2514</name>
</gene>
<evidence type="ECO:0000313" key="1">
    <source>
        <dbReference type="EMBL" id="CAX32033.1"/>
    </source>
</evidence>
<protein>
    <submittedName>
        <fullName evidence="1">Uncharacterized protein</fullName>
    </submittedName>
</protein>
<dbReference type="KEGG" id="pmt:PMT_2514"/>
<dbReference type="EMBL" id="BX548175">
    <property type="protein sequence ID" value="CAX32033.1"/>
    <property type="molecule type" value="Genomic_DNA"/>
</dbReference>
<proteinExistence type="predicted"/>
<dbReference type="HOGENOM" id="CLU_3046855_0_0_3"/>
<evidence type="ECO:0000313" key="2">
    <source>
        <dbReference type="Proteomes" id="UP000001423"/>
    </source>
</evidence>
<sequence>MSLRGSPSKSAGLVLMTYRDLIKAVLRRVNIRELLDQDPEGGAFFHARKSSRCR</sequence>
<organism evidence="1 2">
    <name type="scientific">Prochlorococcus marinus (strain MIT 9313)</name>
    <dbReference type="NCBI Taxonomy" id="74547"/>
    <lineage>
        <taxon>Bacteria</taxon>
        <taxon>Bacillati</taxon>
        <taxon>Cyanobacteriota</taxon>
        <taxon>Cyanophyceae</taxon>
        <taxon>Synechococcales</taxon>
        <taxon>Prochlorococcaceae</taxon>
        <taxon>Prochlorococcus</taxon>
    </lineage>
</organism>
<name>B9ERT2_PROMM</name>
<keyword evidence="2" id="KW-1185">Reference proteome</keyword>
<dbReference type="AlphaFoldDB" id="B9ERT2"/>
<reference evidence="1 2" key="1">
    <citation type="journal article" date="2003" name="Nature">
        <title>Genome divergence in two Prochlorococcus ecotypes reflects oceanic niche differentiation.</title>
        <authorList>
            <person name="Rocap G."/>
            <person name="Larimer F.W."/>
            <person name="Lamerdin J.E."/>
            <person name="Malfatti S."/>
            <person name="Chain P."/>
            <person name="Ahlgren N.A."/>
            <person name="Arellano A."/>
            <person name="Coleman M."/>
            <person name="Hauser L."/>
            <person name="Hess W.R."/>
            <person name="Johnson Z.I."/>
            <person name="Land M.L."/>
            <person name="Lindell D."/>
            <person name="Post A.F."/>
            <person name="Regala W."/>
            <person name="Shah M."/>
            <person name="Shaw S.L."/>
            <person name="Steglich C."/>
            <person name="Sullivan M.B."/>
            <person name="Ting C.S."/>
            <person name="Tolonen A."/>
            <person name="Webb E.A."/>
            <person name="Zinser E.R."/>
            <person name="Chisholm S.W."/>
        </authorList>
    </citation>
    <scope>NUCLEOTIDE SEQUENCE [LARGE SCALE GENOMIC DNA]</scope>
    <source>
        <strain evidence="2">MIT 9313</strain>
    </source>
</reference>
<dbReference type="Proteomes" id="UP000001423">
    <property type="component" value="Chromosome"/>
</dbReference>